<evidence type="ECO:0000256" key="1">
    <source>
        <dbReference type="SAM" id="MobiDB-lite"/>
    </source>
</evidence>
<dbReference type="OrthoDB" id="248233at2759"/>
<organism evidence="2 3">
    <name type="scientific">Botryobasidium botryosum (strain FD-172 SS1)</name>
    <dbReference type="NCBI Taxonomy" id="930990"/>
    <lineage>
        <taxon>Eukaryota</taxon>
        <taxon>Fungi</taxon>
        <taxon>Dikarya</taxon>
        <taxon>Basidiomycota</taxon>
        <taxon>Agaricomycotina</taxon>
        <taxon>Agaricomycetes</taxon>
        <taxon>Cantharellales</taxon>
        <taxon>Botryobasidiaceae</taxon>
        <taxon>Botryobasidium</taxon>
    </lineage>
</organism>
<gene>
    <name evidence="2" type="ORF">BOTBODRAFT_177988</name>
</gene>
<dbReference type="STRING" id="930990.A0A067MFN9"/>
<accession>A0A067MFN9</accession>
<reference evidence="3" key="1">
    <citation type="journal article" date="2014" name="Proc. Natl. Acad. Sci. U.S.A.">
        <title>Extensive sampling of basidiomycete genomes demonstrates inadequacy of the white-rot/brown-rot paradigm for wood decay fungi.</title>
        <authorList>
            <person name="Riley R."/>
            <person name="Salamov A.A."/>
            <person name="Brown D.W."/>
            <person name="Nagy L.G."/>
            <person name="Floudas D."/>
            <person name="Held B.W."/>
            <person name="Levasseur A."/>
            <person name="Lombard V."/>
            <person name="Morin E."/>
            <person name="Otillar R."/>
            <person name="Lindquist E.A."/>
            <person name="Sun H."/>
            <person name="LaButti K.M."/>
            <person name="Schmutz J."/>
            <person name="Jabbour D."/>
            <person name="Luo H."/>
            <person name="Baker S.E."/>
            <person name="Pisabarro A.G."/>
            <person name="Walton J.D."/>
            <person name="Blanchette R.A."/>
            <person name="Henrissat B."/>
            <person name="Martin F."/>
            <person name="Cullen D."/>
            <person name="Hibbett D.S."/>
            <person name="Grigoriev I.V."/>
        </authorList>
    </citation>
    <scope>NUCLEOTIDE SEQUENCE [LARGE SCALE GENOMIC DNA]</scope>
    <source>
        <strain evidence="3">FD-172 SS1</strain>
    </source>
</reference>
<feature type="region of interest" description="Disordered" evidence="1">
    <location>
        <begin position="319"/>
        <end position="353"/>
    </location>
</feature>
<keyword evidence="3" id="KW-1185">Reference proteome</keyword>
<sequence>MFGESDSESPRLPSPWEALTPSASPRLTPTYNNASYGPAYVDLELNKYLAESIPRLTPEVEEGNVEYKLKLINPTPERFTKLVTQLKWRLLEGGGQALYEIGVSDSGQLVGLSRKDLEESLDTLERMAGELGATVIISKEVSIPALLVDQAGLRIAGAPRFPKRRDIDIYLGGDGGDTTASTDDDVDLQTPVDSNLDLSLALTQSPFVPTLVAPIPMPIIKSFPYGRSPRTRSRNVTPPLRNIILEDADPDDNEFAFDIEISSAFDSLSPLAPVPVPLLHDTPILPYVKEKKKKQKPKKAAPTVVVDPVAKAAERRIKRDQRRVDKRRAANGLSVSPEPNATPLPLPPTLPTVPKIALPAEKQEATHDGLPNDDAEAAAEPKLIVEALVVRKLALEEVFLDFANFSID</sequence>
<name>A0A067MFN9_BOTB1</name>
<evidence type="ECO:0000313" key="2">
    <source>
        <dbReference type="EMBL" id="KDQ10707.1"/>
    </source>
</evidence>
<dbReference type="Proteomes" id="UP000027195">
    <property type="component" value="Unassembled WGS sequence"/>
</dbReference>
<feature type="region of interest" description="Disordered" evidence="1">
    <location>
        <begin position="1"/>
        <end position="31"/>
    </location>
</feature>
<protein>
    <submittedName>
        <fullName evidence="2">Uncharacterized protein</fullName>
    </submittedName>
</protein>
<dbReference type="HOGENOM" id="CLU_034394_1_0_1"/>
<dbReference type="GO" id="GO:0003746">
    <property type="term" value="F:translation elongation factor activity"/>
    <property type="evidence" value="ECO:0007669"/>
    <property type="project" value="TreeGrafter"/>
</dbReference>
<feature type="compositionally biased region" description="Pro residues" evidence="1">
    <location>
        <begin position="340"/>
        <end position="351"/>
    </location>
</feature>
<evidence type="ECO:0000313" key="3">
    <source>
        <dbReference type="Proteomes" id="UP000027195"/>
    </source>
</evidence>
<dbReference type="InParanoid" id="A0A067MFN9"/>
<proteinExistence type="predicted"/>
<feature type="compositionally biased region" description="Polar residues" evidence="1">
    <location>
        <begin position="21"/>
        <end position="31"/>
    </location>
</feature>
<dbReference type="InterPro" id="IPR050055">
    <property type="entry name" value="EF-Tu_GTPase"/>
</dbReference>
<dbReference type="PANTHER" id="PTHR43721:SF3">
    <property type="entry name" value="GTP-BINDING PROTEIN 2"/>
    <property type="match status" value="1"/>
</dbReference>
<dbReference type="EMBL" id="KL198065">
    <property type="protein sequence ID" value="KDQ10707.1"/>
    <property type="molecule type" value="Genomic_DNA"/>
</dbReference>
<dbReference type="AlphaFoldDB" id="A0A067MFN9"/>
<dbReference type="PANTHER" id="PTHR43721">
    <property type="entry name" value="ELONGATION FACTOR TU-RELATED"/>
    <property type="match status" value="1"/>
</dbReference>